<comment type="caution">
    <text evidence="3">The sequence shown here is derived from an EMBL/GenBank/DDBJ whole genome shotgun (WGS) entry which is preliminary data.</text>
</comment>
<gene>
    <name evidence="3" type="ORF">N8I77_011110</name>
</gene>
<evidence type="ECO:0000256" key="1">
    <source>
        <dbReference type="SAM" id="MobiDB-lite"/>
    </source>
</evidence>
<dbReference type="EMBL" id="JAUJFL010000007">
    <property type="protein sequence ID" value="KAK2599345.1"/>
    <property type="molecule type" value="Genomic_DNA"/>
</dbReference>
<feature type="domain" description="Clr5" evidence="2">
    <location>
        <begin position="1"/>
        <end position="54"/>
    </location>
</feature>
<dbReference type="PANTHER" id="PTHR38788:SF3">
    <property type="entry name" value="CLR5 DOMAIN-CONTAINING PROTEIN"/>
    <property type="match status" value="1"/>
</dbReference>
<dbReference type="AlphaFoldDB" id="A0AAD9VY11"/>
<dbReference type="InterPro" id="IPR025676">
    <property type="entry name" value="Clr5_dom"/>
</dbReference>
<proteinExistence type="predicted"/>
<keyword evidence="4" id="KW-1185">Reference proteome</keyword>
<reference evidence="3" key="1">
    <citation type="submission" date="2023-06" db="EMBL/GenBank/DDBJ databases">
        <authorList>
            <person name="Noh H."/>
        </authorList>
    </citation>
    <scope>NUCLEOTIDE SEQUENCE</scope>
    <source>
        <strain evidence="3">DUCC20226</strain>
    </source>
</reference>
<evidence type="ECO:0000259" key="2">
    <source>
        <dbReference type="Pfam" id="PF14420"/>
    </source>
</evidence>
<dbReference type="Pfam" id="PF14420">
    <property type="entry name" value="Clr5"/>
    <property type="match status" value="1"/>
</dbReference>
<dbReference type="Proteomes" id="UP001265746">
    <property type="component" value="Unassembled WGS sequence"/>
</dbReference>
<organism evidence="3 4">
    <name type="scientific">Phomopsis amygdali</name>
    <name type="common">Fusicoccum amygdali</name>
    <dbReference type="NCBI Taxonomy" id="1214568"/>
    <lineage>
        <taxon>Eukaryota</taxon>
        <taxon>Fungi</taxon>
        <taxon>Dikarya</taxon>
        <taxon>Ascomycota</taxon>
        <taxon>Pezizomycotina</taxon>
        <taxon>Sordariomycetes</taxon>
        <taxon>Sordariomycetidae</taxon>
        <taxon>Diaporthales</taxon>
        <taxon>Diaporthaceae</taxon>
        <taxon>Diaporthe</taxon>
    </lineage>
</organism>
<accession>A0AAD9VY11</accession>
<dbReference type="PANTHER" id="PTHR38788">
    <property type="entry name" value="CLR5 DOMAIN-CONTAINING PROTEIN"/>
    <property type="match status" value="1"/>
</dbReference>
<evidence type="ECO:0000313" key="3">
    <source>
        <dbReference type="EMBL" id="KAK2599345.1"/>
    </source>
</evidence>
<sequence>MTKEWLKYRTTILGLYKDQRKTLDEVRRIMKDEYGFEASVRAYRSRFDKWRVHKYNCSRRRAATVTVGTDGYQQQGGCLCGNRGCQSQGPHAECQFLPMTRHYSAPDVLVTESDTRQFSPFTPYAQPGIKTEPHVDTETSPRTSAFGGEYTGLPYRPWFESHNEGAGDATNEASKVESVVSSPSRMLLNSGLPVRVDHSVYHTEQLHWIIQAIQLPLQQHALDSLLRCLLSRPDVTRVLPNGETPFSQLATLFWQQLSSDGTLGSDNTWKLLCQCLRECLSQGADPDVQVGEKPLLFQILEQPTRTRAFGLLWPLVWHLATEACPTHHGLSALHVLFDEAAPAPAPTEASARAHLAKLLTGRLAAEGRLGDRNARGLTALQQYVYHSAAHDLPEHVLAISAELVRQEGPTGGASAVVPPWFMDDMRAGRLHGGGGGATASLLPLVWVSACQHSLRGDAPTVDEHMPLLLYYVGRRADAEGLKAMLPRPVTAPMALPSPVSPRGEVKYAW</sequence>
<name>A0AAD9VY11_PHOAM</name>
<evidence type="ECO:0000313" key="4">
    <source>
        <dbReference type="Proteomes" id="UP001265746"/>
    </source>
</evidence>
<protein>
    <recommendedName>
        <fullName evidence="2">Clr5 domain-containing protein</fullName>
    </recommendedName>
</protein>
<feature type="region of interest" description="Disordered" evidence="1">
    <location>
        <begin position="121"/>
        <end position="146"/>
    </location>
</feature>